<evidence type="ECO:0000256" key="1">
    <source>
        <dbReference type="SAM" id="MobiDB-lite"/>
    </source>
</evidence>
<keyword evidence="2" id="KW-0732">Signal</keyword>
<evidence type="ECO:0000256" key="2">
    <source>
        <dbReference type="SAM" id="SignalP"/>
    </source>
</evidence>
<feature type="compositionally biased region" description="Polar residues" evidence="1">
    <location>
        <begin position="106"/>
        <end position="133"/>
    </location>
</feature>
<evidence type="ECO:0000313" key="4">
    <source>
        <dbReference type="Proteomes" id="UP000224567"/>
    </source>
</evidence>
<gene>
    <name evidence="3" type="ORF">CQW23_25919</name>
</gene>
<comment type="caution">
    <text evidence="3">The sequence shown here is derived from an EMBL/GenBank/DDBJ whole genome shotgun (WGS) entry which is preliminary data.</text>
</comment>
<dbReference type="EMBL" id="MLFT02000011">
    <property type="protein sequence ID" value="PHT34119.1"/>
    <property type="molecule type" value="Genomic_DNA"/>
</dbReference>
<dbReference type="OrthoDB" id="1304716at2759"/>
<feature type="region of interest" description="Disordered" evidence="1">
    <location>
        <begin position="86"/>
        <end position="168"/>
    </location>
</feature>
<protein>
    <submittedName>
        <fullName evidence="3">Uncharacterized protein</fullName>
    </submittedName>
</protein>
<dbReference type="PROSITE" id="PS51257">
    <property type="entry name" value="PROKAR_LIPOPROTEIN"/>
    <property type="match status" value="1"/>
</dbReference>
<name>A0A2G2VMD1_CAPBA</name>
<dbReference type="Proteomes" id="UP000224567">
    <property type="component" value="Unassembled WGS sequence"/>
</dbReference>
<feature type="compositionally biased region" description="Basic residues" evidence="1">
    <location>
        <begin position="136"/>
        <end position="146"/>
    </location>
</feature>
<keyword evidence="4" id="KW-1185">Reference proteome</keyword>
<dbReference type="AlphaFoldDB" id="A0A2G2VMD1"/>
<feature type="chain" id="PRO_5013800835" evidence="2">
    <location>
        <begin position="20"/>
        <end position="258"/>
    </location>
</feature>
<reference evidence="4" key="2">
    <citation type="journal article" date="2017" name="J. Anim. Genet.">
        <title>Multiple reference genome sequences of hot pepper reveal the massive evolution of plant disease resistance genes by retroduplication.</title>
        <authorList>
            <person name="Kim S."/>
            <person name="Park J."/>
            <person name="Yeom S.-I."/>
            <person name="Kim Y.-M."/>
            <person name="Seo E."/>
            <person name="Kim K.-T."/>
            <person name="Kim M.-S."/>
            <person name="Lee J.M."/>
            <person name="Cheong K."/>
            <person name="Shin H.-S."/>
            <person name="Kim S.-B."/>
            <person name="Han K."/>
            <person name="Lee J."/>
            <person name="Park M."/>
            <person name="Lee H.-A."/>
            <person name="Lee H.-Y."/>
            <person name="Lee Y."/>
            <person name="Oh S."/>
            <person name="Lee J.H."/>
            <person name="Choi E."/>
            <person name="Choi E."/>
            <person name="Lee S.E."/>
            <person name="Jeon J."/>
            <person name="Kim H."/>
            <person name="Choi G."/>
            <person name="Song H."/>
            <person name="Lee J."/>
            <person name="Lee S.-C."/>
            <person name="Kwon J.-K."/>
            <person name="Lee H.-Y."/>
            <person name="Koo N."/>
            <person name="Hong Y."/>
            <person name="Kim R.W."/>
            <person name="Kang W.-H."/>
            <person name="Huh J.H."/>
            <person name="Kang B.-C."/>
            <person name="Yang T.-J."/>
            <person name="Lee Y.-H."/>
            <person name="Bennetzen J.L."/>
            <person name="Choi D."/>
        </authorList>
    </citation>
    <scope>NUCLEOTIDE SEQUENCE [LARGE SCALE GENOMIC DNA]</scope>
    <source>
        <strain evidence="4">cv. PBC81</strain>
    </source>
</reference>
<proteinExistence type="predicted"/>
<reference evidence="3 4" key="1">
    <citation type="journal article" date="2017" name="Genome Biol.">
        <title>New reference genome sequences of hot pepper reveal the massive evolution of plant disease-resistance genes by retroduplication.</title>
        <authorList>
            <person name="Kim S."/>
            <person name="Park J."/>
            <person name="Yeom S.I."/>
            <person name="Kim Y.M."/>
            <person name="Seo E."/>
            <person name="Kim K.T."/>
            <person name="Kim M.S."/>
            <person name="Lee J.M."/>
            <person name="Cheong K."/>
            <person name="Shin H.S."/>
            <person name="Kim S.B."/>
            <person name="Han K."/>
            <person name="Lee J."/>
            <person name="Park M."/>
            <person name="Lee H.A."/>
            <person name="Lee H.Y."/>
            <person name="Lee Y."/>
            <person name="Oh S."/>
            <person name="Lee J.H."/>
            <person name="Choi E."/>
            <person name="Choi E."/>
            <person name="Lee S.E."/>
            <person name="Jeon J."/>
            <person name="Kim H."/>
            <person name="Choi G."/>
            <person name="Song H."/>
            <person name="Lee J."/>
            <person name="Lee S.C."/>
            <person name="Kwon J.K."/>
            <person name="Lee H.Y."/>
            <person name="Koo N."/>
            <person name="Hong Y."/>
            <person name="Kim R.W."/>
            <person name="Kang W.H."/>
            <person name="Huh J.H."/>
            <person name="Kang B.C."/>
            <person name="Yang T.J."/>
            <person name="Lee Y.H."/>
            <person name="Bennetzen J.L."/>
            <person name="Choi D."/>
        </authorList>
    </citation>
    <scope>NUCLEOTIDE SEQUENCE [LARGE SCALE GENOMIC DNA]</scope>
    <source>
        <strain evidence="4">cv. PBC81</strain>
    </source>
</reference>
<evidence type="ECO:0000313" key="3">
    <source>
        <dbReference type="EMBL" id="PHT34119.1"/>
    </source>
</evidence>
<organism evidence="3 4">
    <name type="scientific">Capsicum baccatum</name>
    <name type="common">Peruvian pepper</name>
    <dbReference type="NCBI Taxonomy" id="33114"/>
    <lineage>
        <taxon>Eukaryota</taxon>
        <taxon>Viridiplantae</taxon>
        <taxon>Streptophyta</taxon>
        <taxon>Embryophyta</taxon>
        <taxon>Tracheophyta</taxon>
        <taxon>Spermatophyta</taxon>
        <taxon>Magnoliopsida</taxon>
        <taxon>eudicotyledons</taxon>
        <taxon>Gunneridae</taxon>
        <taxon>Pentapetalae</taxon>
        <taxon>asterids</taxon>
        <taxon>lamiids</taxon>
        <taxon>Solanales</taxon>
        <taxon>Solanaceae</taxon>
        <taxon>Solanoideae</taxon>
        <taxon>Capsiceae</taxon>
        <taxon>Capsicum</taxon>
    </lineage>
</organism>
<feature type="signal peptide" evidence="2">
    <location>
        <begin position="1"/>
        <end position="19"/>
    </location>
</feature>
<sequence>MEKLYNLSIFAALFLFTFATSCEIALSLYPTPSPKYKIPTSPKSALGNPHSRQSTPKVEIVYPLSKPNVSPKPSSSIIVAPQFPSSGGLAPKSSNKRNLSPKPVEKSTSNSILTPHSTTMVSKTSPPKSNVSPRTAPRKYFPKHVAPKIPIGQQNLSPKPSPKPTRSHVSKYFHIRPKVGSHVSPKIAQINYKQPMNPKLAPKSTRRFSFNTHLSPKSTVTKPNVIPNPTGKIITKTRLAPKEAPKWTHKHTLTHGTY</sequence>
<accession>A0A2G2VMD1</accession>